<accession>A6DFD9</accession>
<name>A6DFD9_9BACT</name>
<comment type="similarity">
    <text evidence="1">Belongs to the ROK (NagC/XylR) family.</text>
</comment>
<protein>
    <submittedName>
        <fullName evidence="2">Probable transcription repressor</fullName>
    </submittedName>
</protein>
<dbReference type="Proteomes" id="UP000004947">
    <property type="component" value="Unassembled WGS sequence"/>
</dbReference>
<dbReference type="PANTHER" id="PTHR18964">
    <property type="entry name" value="ROK (REPRESSOR, ORF, KINASE) FAMILY"/>
    <property type="match status" value="1"/>
</dbReference>
<dbReference type="SUPFAM" id="SSF53067">
    <property type="entry name" value="Actin-like ATPase domain"/>
    <property type="match status" value="1"/>
</dbReference>
<keyword evidence="3" id="KW-1185">Reference proteome</keyword>
<dbReference type="OrthoDB" id="9810372at2"/>
<dbReference type="PANTHER" id="PTHR18964:SF149">
    <property type="entry name" value="BIFUNCTIONAL UDP-N-ACETYLGLUCOSAMINE 2-EPIMERASE_N-ACETYLMANNOSAMINE KINASE"/>
    <property type="match status" value="1"/>
</dbReference>
<dbReference type="Pfam" id="PF00480">
    <property type="entry name" value="ROK"/>
    <property type="match status" value="1"/>
</dbReference>
<dbReference type="EMBL" id="ABCK01000001">
    <property type="protein sequence ID" value="EDM29519.1"/>
    <property type="molecule type" value="Genomic_DNA"/>
</dbReference>
<comment type="caution">
    <text evidence="2">The sequence shown here is derived from an EMBL/GenBank/DDBJ whole genome shotgun (WGS) entry which is preliminary data.</text>
</comment>
<dbReference type="eggNOG" id="COG1940">
    <property type="taxonomic scope" value="Bacteria"/>
</dbReference>
<dbReference type="Gene3D" id="3.30.420.40">
    <property type="match status" value="2"/>
</dbReference>
<dbReference type="AlphaFoldDB" id="A6DFD9"/>
<organism evidence="2 3">
    <name type="scientific">Lentisphaera araneosa HTCC2155</name>
    <dbReference type="NCBI Taxonomy" id="313628"/>
    <lineage>
        <taxon>Bacteria</taxon>
        <taxon>Pseudomonadati</taxon>
        <taxon>Lentisphaerota</taxon>
        <taxon>Lentisphaeria</taxon>
        <taxon>Lentisphaerales</taxon>
        <taxon>Lentisphaeraceae</taxon>
        <taxon>Lentisphaera</taxon>
    </lineage>
</organism>
<evidence type="ECO:0000313" key="2">
    <source>
        <dbReference type="EMBL" id="EDM29519.1"/>
    </source>
</evidence>
<dbReference type="InterPro" id="IPR043129">
    <property type="entry name" value="ATPase_NBD"/>
</dbReference>
<reference evidence="2 3" key="1">
    <citation type="journal article" date="2010" name="J. Bacteriol.">
        <title>Genome sequence of Lentisphaera araneosa HTCC2155T, the type species of the order Lentisphaerales in the phylum Lentisphaerae.</title>
        <authorList>
            <person name="Thrash J.C."/>
            <person name="Cho J.C."/>
            <person name="Vergin K.L."/>
            <person name="Morris R.M."/>
            <person name="Giovannoni S.J."/>
        </authorList>
    </citation>
    <scope>NUCLEOTIDE SEQUENCE [LARGE SCALE GENOMIC DNA]</scope>
    <source>
        <strain evidence="2 3">HTCC2155</strain>
    </source>
</reference>
<dbReference type="STRING" id="313628.LNTAR_17253"/>
<dbReference type="InterPro" id="IPR000600">
    <property type="entry name" value="ROK"/>
</dbReference>
<evidence type="ECO:0000313" key="3">
    <source>
        <dbReference type="Proteomes" id="UP000004947"/>
    </source>
</evidence>
<evidence type="ECO:0000256" key="1">
    <source>
        <dbReference type="ARBA" id="ARBA00006479"/>
    </source>
</evidence>
<gene>
    <name evidence="2" type="ORF">LNTAR_17253</name>
</gene>
<proteinExistence type="inferred from homology"/>
<dbReference type="RefSeq" id="WP_007276641.1">
    <property type="nucleotide sequence ID" value="NZ_ABCK01000001.1"/>
</dbReference>
<sequence length="320" mass="33460">MKKILGFDLGGTKVLAAVLDNDFNILSRVKMKANADLGVKSVYKVICAVIKDACDEAGIDVSDLSAIGGCAPGLVEPKTGLVYDTPNLGFKNFPLQEKLSQDFNIPVHIENDVNAGLYGELHFGAARGMENVLALSPGTGVGGAIVIDGKLIRGSRGGAGEFGHIIVQPDGPLCGCGQRGCLEAISSRTALSQQILSFAVRGRVPLVIDEAKGNLKKVKSGLIARAYNSGDEDVQAIVDYAARYLGVGMSNLVNSFNPEAIILGGGLIEALPEPFLKISTKVMREKAMGVNGEKVKVLAAELGDDAVIKGSAQLAAELVR</sequence>